<name>A0A1G9W0J9_9FIRM</name>
<dbReference type="STRING" id="258515.SAMN05192585_10511"/>
<dbReference type="RefSeq" id="WP_092638126.1">
    <property type="nucleotide sequence ID" value="NZ_FNID01000005.1"/>
</dbReference>
<dbReference type="EMBL" id="FNID01000005">
    <property type="protein sequence ID" value="SDM78014.1"/>
    <property type="molecule type" value="Genomic_DNA"/>
</dbReference>
<proteinExistence type="predicted"/>
<reference evidence="2 3" key="1">
    <citation type="submission" date="2016-10" db="EMBL/GenBank/DDBJ databases">
        <authorList>
            <person name="de Groot N.N."/>
        </authorList>
    </citation>
    <scope>NUCLEOTIDE SEQUENCE [LARGE SCALE GENOMIC DNA]</scope>
    <source>
        <strain evidence="2 3">CGMCC 1.5012</strain>
    </source>
</reference>
<evidence type="ECO:0000313" key="2">
    <source>
        <dbReference type="EMBL" id="SDM78014.1"/>
    </source>
</evidence>
<evidence type="ECO:0000256" key="1">
    <source>
        <dbReference type="SAM" id="MobiDB-lite"/>
    </source>
</evidence>
<sequence>MAQNKGEISEDKLNLLINIVSKKMGMSPNMLRSKLEDGSFDNVVKNLSENDAKKLENLVSNPKLVDNILTSPEARNNLNQIIQNTKQTAGPNNQNAQGKR</sequence>
<keyword evidence="3" id="KW-1185">Reference proteome</keyword>
<dbReference type="Proteomes" id="UP000199182">
    <property type="component" value="Unassembled WGS sequence"/>
</dbReference>
<accession>A0A1G9W0J9</accession>
<dbReference type="AlphaFoldDB" id="A0A1G9W0J9"/>
<evidence type="ECO:0000313" key="3">
    <source>
        <dbReference type="Proteomes" id="UP000199182"/>
    </source>
</evidence>
<protein>
    <submittedName>
        <fullName evidence="2">Uncharacterized protein</fullName>
    </submittedName>
</protein>
<organism evidence="2 3">
    <name type="scientific">Acetanaerobacterium elongatum</name>
    <dbReference type="NCBI Taxonomy" id="258515"/>
    <lineage>
        <taxon>Bacteria</taxon>
        <taxon>Bacillati</taxon>
        <taxon>Bacillota</taxon>
        <taxon>Clostridia</taxon>
        <taxon>Eubacteriales</taxon>
        <taxon>Oscillospiraceae</taxon>
        <taxon>Acetanaerobacterium</taxon>
    </lineage>
</organism>
<feature type="region of interest" description="Disordered" evidence="1">
    <location>
        <begin position="76"/>
        <end position="100"/>
    </location>
</feature>
<gene>
    <name evidence="2" type="ORF">SAMN05192585_10511</name>
</gene>